<evidence type="ECO:0000256" key="1">
    <source>
        <dbReference type="SAM" id="MobiDB-lite"/>
    </source>
</evidence>
<reference evidence="2 3" key="1">
    <citation type="journal article" date="2016" name="Genome Biol. Evol.">
        <title>Gene Family Evolution Reflects Adaptation to Soil Environmental Stressors in the Genome of the Collembolan Orchesella cincta.</title>
        <authorList>
            <person name="Faddeeva-Vakhrusheva A."/>
            <person name="Derks M.F."/>
            <person name="Anvar S.Y."/>
            <person name="Agamennone V."/>
            <person name="Suring W."/>
            <person name="Smit S."/>
            <person name="van Straalen N.M."/>
            <person name="Roelofs D."/>
        </authorList>
    </citation>
    <scope>NUCLEOTIDE SEQUENCE [LARGE SCALE GENOMIC DNA]</scope>
    <source>
        <tissue evidence="2">Mixed pool</tissue>
    </source>
</reference>
<feature type="compositionally biased region" description="Pro residues" evidence="1">
    <location>
        <begin position="179"/>
        <end position="190"/>
    </location>
</feature>
<proteinExistence type="predicted"/>
<comment type="caution">
    <text evidence="2">The sequence shown here is derived from an EMBL/GenBank/DDBJ whole genome shotgun (WGS) entry which is preliminary data.</text>
</comment>
<protein>
    <submittedName>
        <fullName evidence="2">Translation initiation factor IF-2</fullName>
    </submittedName>
</protein>
<keyword evidence="2" id="KW-0396">Initiation factor</keyword>
<keyword evidence="3" id="KW-1185">Reference proteome</keyword>
<feature type="region of interest" description="Disordered" evidence="1">
    <location>
        <begin position="109"/>
        <end position="190"/>
    </location>
</feature>
<dbReference type="Proteomes" id="UP000094527">
    <property type="component" value="Unassembled WGS sequence"/>
</dbReference>
<evidence type="ECO:0000313" key="3">
    <source>
        <dbReference type="Proteomes" id="UP000094527"/>
    </source>
</evidence>
<gene>
    <name evidence="2" type="ORF">Ocin01_14594</name>
</gene>
<evidence type="ECO:0000313" key="2">
    <source>
        <dbReference type="EMBL" id="ODM92089.1"/>
    </source>
</evidence>
<sequence>MEPVTSSTDAQRKAGFSGCLKHQENCGDCVRASCTYIQRRDDSWECVEEISGGVMDLIDPGTPPLQPYYTYSSTITSSRRTVEFDEYVDDDEEFYADAFDYPLPFPHVDNVAPSRQGTPAPYSRQGTPVPHSRQATPFPPSRYGTPAPPTRDATPLREATPFREGASTREPSPFVQEPPVTPIPMRAPPTPQEILQQMERQIVSSPQPEELRERRPARIRRQFHDLVITTTKTKTYRKN</sequence>
<organism evidence="2 3">
    <name type="scientific">Orchesella cincta</name>
    <name type="common">Springtail</name>
    <name type="synonym">Podura cincta</name>
    <dbReference type="NCBI Taxonomy" id="48709"/>
    <lineage>
        <taxon>Eukaryota</taxon>
        <taxon>Metazoa</taxon>
        <taxon>Ecdysozoa</taxon>
        <taxon>Arthropoda</taxon>
        <taxon>Hexapoda</taxon>
        <taxon>Collembola</taxon>
        <taxon>Entomobryomorpha</taxon>
        <taxon>Entomobryoidea</taxon>
        <taxon>Orchesellidae</taxon>
        <taxon>Orchesellinae</taxon>
        <taxon>Orchesella</taxon>
    </lineage>
</organism>
<keyword evidence="2" id="KW-0648">Protein biosynthesis</keyword>
<name>A0A1D2MGI0_ORCCI</name>
<dbReference type="AlphaFoldDB" id="A0A1D2MGI0"/>
<dbReference type="GO" id="GO:0003743">
    <property type="term" value="F:translation initiation factor activity"/>
    <property type="evidence" value="ECO:0007669"/>
    <property type="project" value="UniProtKB-KW"/>
</dbReference>
<accession>A0A1D2MGI0</accession>
<dbReference type="EMBL" id="LJIJ01001331">
    <property type="protein sequence ID" value="ODM92089.1"/>
    <property type="molecule type" value="Genomic_DNA"/>
</dbReference>